<evidence type="ECO:0000313" key="2">
    <source>
        <dbReference type="Proteomes" id="UP000271974"/>
    </source>
</evidence>
<accession>A0A433TU26</accession>
<gene>
    <name evidence="1" type="ORF">EGW08_007172</name>
</gene>
<dbReference type="EMBL" id="RQTK01000183">
    <property type="protein sequence ID" value="RUS85078.1"/>
    <property type="molecule type" value="Genomic_DNA"/>
</dbReference>
<keyword evidence="2" id="KW-1185">Reference proteome</keyword>
<sequence length="222" mass="24128">MLSDIERPWALGAGTSEHWAAGRGRIRAASRQAYRDGVEHLTGRRNWWGGECTVMPGESGAKNRWALVLRVSTLGPVGRVKQCDGNNGSEGGKGSLTKPGIHLILQTPSLRWLRQSPSAPWDRELSAKSLAGFLANKPEEVAISKQGVWVHHGAQPGHSDCRRGRPGCPTVHCLMTHGQRQLKPPDPDRSSVALTCNTCPGLRPRKRLGVQDSLTTIGFRGL</sequence>
<name>A0A433TU26_ELYCH</name>
<dbReference type="AlphaFoldDB" id="A0A433TU26"/>
<protein>
    <submittedName>
        <fullName evidence="1">Uncharacterized protein</fullName>
    </submittedName>
</protein>
<dbReference type="Proteomes" id="UP000271974">
    <property type="component" value="Unassembled WGS sequence"/>
</dbReference>
<comment type="caution">
    <text evidence="1">The sequence shown here is derived from an EMBL/GenBank/DDBJ whole genome shotgun (WGS) entry which is preliminary data.</text>
</comment>
<evidence type="ECO:0000313" key="1">
    <source>
        <dbReference type="EMBL" id="RUS85078.1"/>
    </source>
</evidence>
<organism evidence="1 2">
    <name type="scientific">Elysia chlorotica</name>
    <name type="common">Eastern emerald elysia</name>
    <name type="synonym">Sea slug</name>
    <dbReference type="NCBI Taxonomy" id="188477"/>
    <lineage>
        <taxon>Eukaryota</taxon>
        <taxon>Metazoa</taxon>
        <taxon>Spiralia</taxon>
        <taxon>Lophotrochozoa</taxon>
        <taxon>Mollusca</taxon>
        <taxon>Gastropoda</taxon>
        <taxon>Heterobranchia</taxon>
        <taxon>Euthyneura</taxon>
        <taxon>Panpulmonata</taxon>
        <taxon>Sacoglossa</taxon>
        <taxon>Placobranchoidea</taxon>
        <taxon>Plakobranchidae</taxon>
        <taxon>Elysia</taxon>
    </lineage>
</organism>
<proteinExistence type="predicted"/>
<reference evidence="1 2" key="1">
    <citation type="submission" date="2019-01" db="EMBL/GenBank/DDBJ databases">
        <title>A draft genome assembly of the solar-powered sea slug Elysia chlorotica.</title>
        <authorList>
            <person name="Cai H."/>
            <person name="Li Q."/>
            <person name="Fang X."/>
            <person name="Li J."/>
            <person name="Curtis N.E."/>
            <person name="Altenburger A."/>
            <person name="Shibata T."/>
            <person name="Feng M."/>
            <person name="Maeda T."/>
            <person name="Schwartz J.A."/>
            <person name="Shigenobu S."/>
            <person name="Lundholm N."/>
            <person name="Nishiyama T."/>
            <person name="Yang H."/>
            <person name="Hasebe M."/>
            <person name="Li S."/>
            <person name="Pierce S.K."/>
            <person name="Wang J."/>
        </authorList>
    </citation>
    <scope>NUCLEOTIDE SEQUENCE [LARGE SCALE GENOMIC DNA]</scope>
    <source>
        <strain evidence="1">EC2010</strain>
        <tissue evidence="1">Whole organism of an adult</tissue>
    </source>
</reference>